<dbReference type="Gene3D" id="3.30.2010.10">
    <property type="entry name" value="Metalloproteases ('zincins'), catalytic domain"/>
    <property type="match status" value="1"/>
</dbReference>
<proteinExistence type="predicted"/>
<evidence type="ECO:0000256" key="1">
    <source>
        <dbReference type="SAM" id="Phobius"/>
    </source>
</evidence>
<organism evidence="2 3">
    <name type="scientific">Corynebacterium gerontici</name>
    <dbReference type="NCBI Taxonomy" id="2079234"/>
    <lineage>
        <taxon>Bacteria</taxon>
        <taxon>Bacillati</taxon>
        <taxon>Actinomycetota</taxon>
        <taxon>Actinomycetes</taxon>
        <taxon>Mycobacteriales</taxon>
        <taxon>Corynebacteriaceae</taxon>
        <taxon>Corynebacterium</taxon>
    </lineage>
</organism>
<gene>
    <name evidence="2" type="primary">htpX</name>
    <name evidence="2" type="ORF">CGERO_09490</name>
</gene>
<keyword evidence="1" id="KW-0812">Transmembrane</keyword>
<evidence type="ECO:0000313" key="3">
    <source>
        <dbReference type="Proteomes" id="UP000271587"/>
    </source>
</evidence>
<dbReference type="AlphaFoldDB" id="A0A3G6J2L4"/>
<name>A0A3G6J2L4_9CORY</name>
<evidence type="ECO:0000313" key="2">
    <source>
        <dbReference type="EMBL" id="AZA12189.1"/>
    </source>
</evidence>
<dbReference type="GO" id="GO:0008233">
    <property type="term" value="F:peptidase activity"/>
    <property type="evidence" value="ECO:0007669"/>
    <property type="project" value="UniProtKB-KW"/>
</dbReference>
<keyword evidence="1" id="KW-0472">Membrane</keyword>
<dbReference type="InterPro" id="IPR050083">
    <property type="entry name" value="HtpX_protease"/>
</dbReference>
<dbReference type="PANTHER" id="PTHR43221">
    <property type="entry name" value="PROTEASE HTPX"/>
    <property type="match status" value="1"/>
</dbReference>
<dbReference type="EMBL" id="CP033897">
    <property type="protein sequence ID" value="AZA12189.1"/>
    <property type="molecule type" value="Genomic_DNA"/>
</dbReference>
<protein>
    <submittedName>
        <fullName evidence="2">Protease HtpX</fullName>
    </submittedName>
</protein>
<keyword evidence="2" id="KW-0645">Protease</keyword>
<sequence>MGMFFLPTNESVVMDLSDRSYRRQARALGIFVTIGAIFGLILGVVVLLFNPMDNEALGLVGVVFFGPVIMWGVRGFKRAKARRAYARIDAAQFPELHALVQKFSDRAGLRELPPAYLVSDEAINPCAADMGARPSARIGSDFFAGCRENDAPEALEFMVAHQIAHLKAGHGSHWWSMVVASVRLMPVLNAVVARYMEFHADHLAAQMVPEGAAKAIGLCQVGKDNFPYLNQQVQFSSAGKTRGLWGTLAKWSGLDVSPSERYARLVDANLVPQPEDSTATSFVSPRWNNGE</sequence>
<dbReference type="KEGG" id="cgk:CGERO_09490"/>
<keyword evidence="3" id="KW-1185">Reference proteome</keyword>
<feature type="transmembrane region" description="Helical" evidence="1">
    <location>
        <begin position="27"/>
        <end position="50"/>
    </location>
</feature>
<accession>A0A3G6J2L4</accession>
<keyword evidence="2" id="KW-0378">Hydrolase</keyword>
<dbReference type="GO" id="GO:0006508">
    <property type="term" value="P:proteolysis"/>
    <property type="evidence" value="ECO:0007669"/>
    <property type="project" value="UniProtKB-KW"/>
</dbReference>
<keyword evidence="1" id="KW-1133">Transmembrane helix</keyword>
<dbReference type="PANTHER" id="PTHR43221:SF2">
    <property type="entry name" value="PROTEASE HTPX HOMOLOG"/>
    <property type="match status" value="1"/>
</dbReference>
<feature type="transmembrane region" description="Helical" evidence="1">
    <location>
        <begin position="56"/>
        <end position="73"/>
    </location>
</feature>
<reference evidence="2 3" key="1">
    <citation type="submission" date="2018-11" db="EMBL/GenBank/DDBJ databases">
        <authorList>
            <person name="Kleinhagauer T."/>
            <person name="Glaeser S.P."/>
            <person name="Spergser J."/>
            <person name="Ruckert C."/>
            <person name="Kaempfer P."/>
            <person name="Busse H.-J."/>
        </authorList>
    </citation>
    <scope>NUCLEOTIDE SEQUENCE [LARGE SCALE GENOMIC DNA]</scope>
    <source>
        <strain evidence="2 3">W8</strain>
    </source>
</reference>
<dbReference type="Proteomes" id="UP000271587">
    <property type="component" value="Chromosome"/>
</dbReference>